<dbReference type="Pfam" id="PF07690">
    <property type="entry name" value="MFS_1"/>
    <property type="match status" value="1"/>
</dbReference>
<evidence type="ECO:0000256" key="1">
    <source>
        <dbReference type="SAM" id="Phobius"/>
    </source>
</evidence>
<dbReference type="SUPFAM" id="SSF103473">
    <property type="entry name" value="MFS general substrate transporter"/>
    <property type="match status" value="1"/>
</dbReference>
<accession>X0RHF4</accession>
<keyword evidence="1" id="KW-1133">Transmembrane helix</keyword>
<dbReference type="AlphaFoldDB" id="X0RHF4"/>
<keyword evidence="1" id="KW-0812">Transmembrane</keyword>
<reference evidence="3" key="1">
    <citation type="journal article" date="2014" name="Front. Microbiol.">
        <title>High frequency of phylogenetically diverse reductive dehalogenase-homologous genes in deep subseafloor sedimentary metagenomes.</title>
        <authorList>
            <person name="Kawai M."/>
            <person name="Futagami T."/>
            <person name="Toyoda A."/>
            <person name="Takaki Y."/>
            <person name="Nishi S."/>
            <person name="Hori S."/>
            <person name="Arai W."/>
            <person name="Tsubouchi T."/>
            <person name="Morono Y."/>
            <person name="Uchiyama I."/>
            <person name="Ito T."/>
            <person name="Fujiyama A."/>
            <person name="Inagaki F."/>
            <person name="Takami H."/>
        </authorList>
    </citation>
    <scope>NUCLEOTIDE SEQUENCE</scope>
    <source>
        <strain evidence="3">Expedition CK06-06</strain>
    </source>
</reference>
<protein>
    <recommendedName>
        <fullName evidence="2">Major facilitator superfamily (MFS) profile domain-containing protein</fullName>
    </recommendedName>
</protein>
<dbReference type="GO" id="GO:0022857">
    <property type="term" value="F:transmembrane transporter activity"/>
    <property type="evidence" value="ECO:0007669"/>
    <property type="project" value="InterPro"/>
</dbReference>
<gene>
    <name evidence="3" type="ORF">S01H1_07291</name>
</gene>
<dbReference type="PROSITE" id="PS50850">
    <property type="entry name" value="MFS"/>
    <property type="match status" value="1"/>
</dbReference>
<feature type="transmembrane region" description="Helical" evidence="1">
    <location>
        <begin position="84"/>
        <end position="111"/>
    </location>
</feature>
<evidence type="ECO:0000313" key="3">
    <source>
        <dbReference type="EMBL" id="GAF68203.1"/>
    </source>
</evidence>
<feature type="transmembrane region" description="Helical" evidence="1">
    <location>
        <begin position="342"/>
        <end position="364"/>
    </location>
</feature>
<feature type="transmembrane region" description="Helical" evidence="1">
    <location>
        <begin position="158"/>
        <end position="179"/>
    </location>
</feature>
<evidence type="ECO:0000259" key="2">
    <source>
        <dbReference type="PROSITE" id="PS50850"/>
    </source>
</evidence>
<feature type="transmembrane region" description="Helical" evidence="1">
    <location>
        <begin position="211"/>
        <end position="234"/>
    </location>
</feature>
<keyword evidence="1" id="KW-0472">Membrane</keyword>
<dbReference type="EMBL" id="BARS01003761">
    <property type="protein sequence ID" value="GAF68203.1"/>
    <property type="molecule type" value="Genomic_DNA"/>
</dbReference>
<dbReference type="InterPro" id="IPR052528">
    <property type="entry name" value="Sugar_transport-like"/>
</dbReference>
<feature type="transmembrane region" description="Helical" evidence="1">
    <location>
        <begin position="370"/>
        <end position="391"/>
    </location>
</feature>
<feature type="transmembrane region" description="Helical" evidence="1">
    <location>
        <begin position="55"/>
        <end position="78"/>
    </location>
</feature>
<proteinExistence type="predicted"/>
<feature type="transmembrane region" description="Helical" evidence="1">
    <location>
        <begin position="279"/>
        <end position="301"/>
    </location>
</feature>
<dbReference type="Gene3D" id="1.20.1250.20">
    <property type="entry name" value="MFS general substrate transporter like domains"/>
    <property type="match status" value="2"/>
</dbReference>
<feature type="domain" description="Major facilitator superfamily (MFS) profile" evidence="2">
    <location>
        <begin position="196"/>
        <end position="400"/>
    </location>
</feature>
<feature type="transmembrane region" description="Helical" evidence="1">
    <location>
        <begin position="246"/>
        <end position="267"/>
    </location>
</feature>
<dbReference type="InterPro" id="IPR036259">
    <property type="entry name" value="MFS_trans_sf"/>
</dbReference>
<feature type="transmembrane region" description="Helical" evidence="1">
    <location>
        <begin position="123"/>
        <end position="146"/>
    </location>
</feature>
<name>X0RHF4_9ZZZZ</name>
<sequence>MAFISPTIVLPSFVAALSDSEVIVGLAAGLTSGAWLLPQLLVASKVAHMRLKKKVMLRAIWPSRLLLPLVALAIWLLGRHLPTLTLVIALVGLFVFWALDGVASVPWFDVLAKVIPPRRRGRILGVSQLVGGLGAIGAGVAVRFILGERSAWVFPDNYALLFALASIPFFLGAACLSAIHEPESRLPDKEVPSGRRLLALVPGMLVRDRNFLRLITVRLLNGCISVAGAFYILYATRTLGLGADAAGLFVSAQVVGSLTAGLLMSTIQDRWGPVVHMRAVAVLSAIPPVVALCVGELASVLGQGVLYPYLLVYFFLGIWMGSMGWPYVNWILESTDEERRPLYIGMLNTSGAVIMLAPILGGWIVRLVSYSAVFALALLFALGSFVVSLPLPNPRCKPGV</sequence>
<comment type="caution">
    <text evidence="3">The sequence shown here is derived from an EMBL/GenBank/DDBJ whole genome shotgun (WGS) entry which is preliminary data.</text>
</comment>
<dbReference type="PANTHER" id="PTHR23526:SF1">
    <property type="entry name" value="MAJOR FACILITATOR SUPERFAMILY MFS_1"/>
    <property type="match status" value="1"/>
</dbReference>
<dbReference type="PANTHER" id="PTHR23526">
    <property type="entry name" value="INTEGRAL MEMBRANE TRANSPORT PROTEIN-RELATED"/>
    <property type="match status" value="1"/>
</dbReference>
<dbReference type="InterPro" id="IPR011701">
    <property type="entry name" value="MFS"/>
</dbReference>
<organism evidence="3">
    <name type="scientific">marine sediment metagenome</name>
    <dbReference type="NCBI Taxonomy" id="412755"/>
    <lineage>
        <taxon>unclassified sequences</taxon>
        <taxon>metagenomes</taxon>
        <taxon>ecological metagenomes</taxon>
    </lineage>
</organism>
<feature type="transmembrane region" description="Helical" evidence="1">
    <location>
        <begin position="22"/>
        <end position="43"/>
    </location>
</feature>
<feature type="transmembrane region" description="Helical" evidence="1">
    <location>
        <begin position="307"/>
        <end position="330"/>
    </location>
</feature>
<dbReference type="InterPro" id="IPR020846">
    <property type="entry name" value="MFS_dom"/>
</dbReference>